<evidence type="ECO:0000256" key="1">
    <source>
        <dbReference type="ARBA" id="ARBA00009219"/>
    </source>
</evidence>
<dbReference type="Proteomes" id="UP000054988">
    <property type="component" value="Unassembled WGS sequence"/>
</dbReference>
<dbReference type="GO" id="GO:0016616">
    <property type="term" value="F:oxidoreductase activity, acting on the CH-OH group of donors, NAD or NADP as acceptor"/>
    <property type="evidence" value="ECO:0007669"/>
    <property type="project" value="InterPro"/>
</dbReference>
<dbReference type="InterPro" id="IPR036291">
    <property type="entry name" value="NAD(P)-bd_dom_sf"/>
</dbReference>
<keyword evidence="3" id="KW-0812">Transmembrane</keyword>
<dbReference type="InterPro" id="IPR050177">
    <property type="entry name" value="Lipid_A_modif_metabolic_enz"/>
</dbReference>
<dbReference type="EMBL" id="LATX01001908">
    <property type="protein sequence ID" value="KTB36403.1"/>
    <property type="molecule type" value="Genomic_DNA"/>
</dbReference>
<dbReference type="eggNOG" id="KOG1430">
    <property type="taxonomic scope" value="Eukaryota"/>
</dbReference>
<gene>
    <name evidence="5" type="ORF">WG66_11018</name>
</gene>
<accession>A0A0W0FJA3</accession>
<evidence type="ECO:0000313" key="5">
    <source>
        <dbReference type="EMBL" id="KTB36403.1"/>
    </source>
</evidence>
<evidence type="ECO:0000256" key="2">
    <source>
        <dbReference type="ARBA" id="ARBA00023002"/>
    </source>
</evidence>
<keyword evidence="3" id="KW-1133">Transmembrane helix</keyword>
<feature type="domain" description="3-beta hydroxysteroid dehydrogenase/isomerase" evidence="4">
    <location>
        <begin position="287"/>
        <end position="400"/>
    </location>
</feature>
<dbReference type="Gene3D" id="3.40.50.720">
    <property type="entry name" value="NAD(P)-binding Rossmann-like Domain"/>
    <property type="match status" value="1"/>
</dbReference>
<dbReference type="Pfam" id="PF01073">
    <property type="entry name" value="3Beta_HSD"/>
    <property type="match status" value="2"/>
</dbReference>
<dbReference type="PANTHER" id="PTHR43245">
    <property type="entry name" value="BIFUNCTIONAL POLYMYXIN RESISTANCE PROTEIN ARNA"/>
    <property type="match status" value="1"/>
</dbReference>
<comment type="caution">
    <text evidence="5">The sequence shown here is derived from an EMBL/GenBank/DDBJ whole genome shotgun (WGS) entry which is preliminary data.</text>
</comment>
<feature type="transmembrane region" description="Helical" evidence="3">
    <location>
        <begin position="20"/>
        <end position="41"/>
    </location>
</feature>
<feature type="domain" description="3-beta hydroxysteroid dehydrogenase/isomerase" evidence="4">
    <location>
        <begin position="98"/>
        <end position="229"/>
    </location>
</feature>
<reference evidence="5 6" key="1">
    <citation type="submission" date="2015-12" db="EMBL/GenBank/DDBJ databases">
        <title>Draft genome sequence of Moniliophthora roreri, the causal agent of frosty pod rot of cacao.</title>
        <authorList>
            <person name="Aime M.C."/>
            <person name="Diaz-Valderrama J.R."/>
            <person name="Kijpornyongpan T."/>
            <person name="Phillips-Mora W."/>
        </authorList>
    </citation>
    <scope>NUCLEOTIDE SEQUENCE [LARGE SCALE GENOMIC DNA]</scope>
    <source>
        <strain evidence="5 6">MCA 2952</strain>
    </source>
</reference>
<protein>
    <recommendedName>
        <fullName evidence="4">3-beta hydroxysteroid dehydrogenase/isomerase domain-containing protein</fullName>
    </recommendedName>
</protein>
<keyword evidence="3" id="KW-0472">Membrane</keyword>
<evidence type="ECO:0000313" key="6">
    <source>
        <dbReference type="Proteomes" id="UP000054988"/>
    </source>
</evidence>
<dbReference type="AlphaFoldDB" id="A0A0W0FJA3"/>
<dbReference type="SUPFAM" id="SSF51735">
    <property type="entry name" value="NAD(P)-binding Rossmann-fold domains"/>
    <property type="match status" value="1"/>
</dbReference>
<proteinExistence type="inferred from homology"/>
<sequence>MAFNFSTAFAPSLSTALQPLARPGVILTLGIVLTLAIYINLNDRAIVQIPQEALAFIQERWTKDDLERVVKHLEGSGTNSLAEKKRAQMPPKTGRRYIITGGSGFLGGWMVIQLLERGEDPKNIRILDVRPPNRRDFMSGLAKDVPFIKVDITSKEDVEAAFSAPWPSANEDTEVTVFHTAAVIRFHERHPSLLPLSEKVNIHGSQNVIDAAKKIGATVLISTSSASIAHWYPGRQFSLPWEWPRIFGWFGLERRVPGLRHVMILGDQEGGGPGEKERGRLPHDVEEFVCVYSYTKAVAEKLVRAADKTTIGSGSKLLRTGTLRPGNPIYGPGCDMYEFFLANGKDNVSFSNHSVTNLCYVENIALAHLLYERRLIDLADGKASPDVGGQAFTITDPGPPATSGDIHDAIAFFMPRFTGGKAHYGVKKVSPTFLLLLAHIIEKWYLTRQWYGASIPPVPGQLVPLQPSTLGLATVHPIVDDSRARLSVEQGGLGYEGIVETLEGVARCVKEFNESGSLRLTTTKSFGHGK</sequence>
<dbReference type="InterPro" id="IPR002225">
    <property type="entry name" value="3Beta_OHSteriod_DH/Estase"/>
</dbReference>
<organism evidence="5 6">
    <name type="scientific">Moniliophthora roreri</name>
    <name type="common">Frosty pod rot fungus</name>
    <name type="synonym">Monilia roreri</name>
    <dbReference type="NCBI Taxonomy" id="221103"/>
    <lineage>
        <taxon>Eukaryota</taxon>
        <taxon>Fungi</taxon>
        <taxon>Dikarya</taxon>
        <taxon>Basidiomycota</taxon>
        <taxon>Agaricomycotina</taxon>
        <taxon>Agaricomycetes</taxon>
        <taxon>Agaricomycetidae</taxon>
        <taxon>Agaricales</taxon>
        <taxon>Marasmiineae</taxon>
        <taxon>Marasmiaceae</taxon>
        <taxon>Moniliophthora</taxon>
    </lineage>
</organism>
<comment type="similarity">
    <text evidence="1">Belongs to the 3-beta-HSD family.</text>
</comment>
<feature type="transmembrane region" description="Helical" evidence="3">
    <location>
        <begin position="97"/>
        <end position="115"/>
    </location>
</feature>
<keyword evidence="2" id="KW-0560">Oxidoreductase</keyword>
<dbReference type="PANTHER" id="PTHR43245:SF51">
    <property type="entry name" value="SHORT CHAIN DEHYDROGENASE_REDUCTASE FAMILY 42E, MEMBER 2"/>
    <property type="match status" value="1"/>
</dbReference>
<evidence type="ECO:0000259" key="4">
    <source>
        <dbReference type="Pfam" id="PF01073"/>
    </source>
</evidence>
<evidence type="ECO:0000256" key="3">
    <source>
        <dbReference type="SAM" id="Phobius"/>
    </source>
</evidence>
<name>A0A0W0FJA3_MONRR</name>
<dbReference type="GO" id="GO:0006694">
    <property type="term" value="P:steroid biosynthetic process"/>
    <property type="evidence" value="ECO:0007669"/>
    <property type="project" value="InterPro"/>
</dbReference>